<dbReference type="PANTHER" id="PTHR37701">
    <property type="entry name" value="METHYL-CPG-BINDING DOMAIN-CONTAINING PROTEIN 8"/>
    <property type="match status" value="1"/>
</dbReference>
<dbReference type="PANTHER" id="PTHR37701:SF20">
    <property type="entry name" value="ZINC FINGER, C2H2-LIKE, DNA-BINDING DOMAIN PROTEIN-RELATED"/>
    <property type="match status" value="1"/>
</dbReference>
<dbReference type="EMBL" id="SZYD01000016">
    <property type="protein sequence ID" value="KAD3338670.1"/>
    <property type="molecule type" value="Genomic_DNA"/>
</dbReference>
<accession>A0A5N6MDQ3</accession>
<comment type="caution">
    <text evidence="1">The sequence shown here is derived from an EMBL/GenBank/DDBJ whole genome shotgun (WGS) entry which is preliminary data.</text>
</comment>
<dbReference type="AlphaFoldDB" id="A0A5N6MDQ3"/>
<protein>
    <submittedName>
        <fullName evidence="1">Uncharacterized protein</fullName>
    </submittedName>
</protein>
<proteinExistence type="predicted"/>
<evidence type="ECO:0000313" key="1">
    <source>
        <dbReference type="EMBL" id="KAD3338670.1"/>
    </source>
</evidence>
<dbReference type="Proteomes" id="UP000326396">
    <property type="component" value="Linkage Group LG6"/>
</dbReference>
<gene>
    <name evidence="1" type="ORF">E3N88_34191</name>
</gene>
<evidence type="ECO:0000313" key="2">
    <source>
        <dbReference type="Proteomes" id="UP000326396"/>
    </source>
</evidence>
<name>A0A5N6MDQ3_9ASTR</name>
<sequence>MNSKFLGAMHQSPMRMFFGHQQPNGLKCKMLWILIQEKILNFVPLSPGNNQAFGFQDGLKFDDIFGDKFDENIHELSLAFGNPNPLYEDTINVNEQKKVGLNGPLVASSKINDTFDVQTDLSMVNNSMVQDLKRVNETRVFQNNENSVYSGRTWGDYKSDEFRNSEDKKFMMGSGSNQMCGKQLKESSAKWFSEFSCTESDTKLSFLEIMSQKAQDGLFRHNERYNPSRSEPVEFRFLTDRSEHNPNALQSDPRVVFPYTYNTGIEQGFDSAFWMGKNPMMTNMSGRNVVTSVCTWCRNQFYLPAMAIHQQTQAGVSSLCPSCSAGISGQVNML</sequence>
<reference evidence="1 2" key="1">
    <citation type="submission" date="2019-05" db="EMBL/GenBank/DDBJ databases">
        <title>Mikania micrantha, genome provides insights into the molecular mechanism of rapid growth.</title>
        <authorList>
            <person name="Liu B."/>
        </authorList>
    </citation>
    <scope>NUCLEOTIDE SEQUENCE [LARGE SCALE GENOMIC DNA]</scope>
    <source>
        <strain evidence="1">NLD-2019</strain>
        <tissue evidence="1">Leaf</tissue>
    </source>
</reference>
<dbReference type="InterPro" id="IPR037472">
    <property type="entry name" value="MBD8"/>
</dbReference>
<dbReference type="OrthoDB" id="1675150at2759"/>
<organism evidence="1 2">
    <name type="scientific">Mikania micrantha</name>
    <name type="common">bitter vine</name>
    <dbReference type="NCBI Taxonomy" id="192012"/>
    <lineage>
        <taxon>Eukaryota</taxon>
        <taxon>Viridiplantae</taxon>
        <taxon>Streptophyta</taxon>
        <taxon>Embryophyta</taxon>
        <taxon>Tracheophyta</taxon>
        <taxon>Spermatophyta</taxon>
        <taxon>Magnoliopsida</taxon>
        <taxon>eudicotyledons</taxon>
        <taxon>Gunneridae</taxon>
        <taxon>Pentapetalae</taxon>
        <taxon>asterids</taxon>
        <taxon>campanulids</taxon>
        <taxon>Asterales</taxon>
        <taxon>Asteraceae</taxon>
        <taxon>Asteroideae</taxon>
        <taxon>Heliantheae alliance</taxon>
        <taxon>Eupatorieae</taxon>
        <taxon>Mikania</taxon>
    </lineage>
</organism>
<keyword evidence="2" id="KW-1185">Reference proteome</keyword>